<accession>Q2H7Q9</accession>
<proteinExistence type="predicted"/>
<dbReference type="InParanoid" id="Q2H7Q9"/>
<organism evidence="2 3">
    <name type="scientific">Chaetomium globosum (strain ATCC 6205 / CBS 148.51 / DSM 1962 / NBRC 6347 / NRRL 1970)</name>
    <name type="common">Soil fungus</name>
    <dbReference type="NCBI Taxonomy" id="306901"/>
    <lineage>
        <taxon>Eukaryota</taxon>
        <taxon>Fungi</taxon>
        <taxon>Dikarya</taxon>
        <taxon>Ascomycota</taxon>
        <taxon>Pezizomycotina</taxon>
        <taxon>Sordariomycetes</taxon>
        <taxon>Sordariomycetidae</taxon>
        <taxon>Sordariales</taxon>
        <taxon>Chaetomiaceae</taxon>
        <taxon>Chaetomium</taxon>
    </lineage>
</organism>
<dbReference type="HOGENOM" id="CLU_2072863_0_0_1"/>
<evidence type="ECO:0000313" key="2">
    <source>
        <dbReference type="EMBL" id="EAQ88687.1"/>
    </source>
</evidence>
<dbReference type="GeneID" id="4391490"/>
<gene>
    <name evidence="2" type="ORF">CHGG_05306</name>
</gene>
<dbReference type="VEuPathDB" id="FungiDB:CHGG_05306"/>
<reference evidence="3" key="1">
    <citation type="journal article" date="2015" name="Genome Announc.">
        <title>Draft genome sequence of the cellulolytic fungus Chaetomium globosum.</title>
        <authorList>
            <person name="Cuomo C.A."/>
            <person name="Untereiner W.A."/>
            <person name="Ma L.-J."/>
            <person name="Grabherr M."/>
            <person name="Birren B.W."/>
        </authorList>
    </citation>
    <scope>NUCLEOTIDE SEQUENCE [LARGE SCALE GENOMIC DNA]</scope>
    <source>
        <strain evidence="3">ATCC 6205 / CBS 148.51 / DSM 1962 / NBRC 6347 / NRRL 1970</strain>
    </source>
</reference>
<keyword evidence="3" id="KW-1185">Reference proteome</keyword>
<dbReference type="AlphaFoldDB" id="Q2H7Q9"/>
<dbReference type="Proteomes" id="UP000001056">
    <property type="component" value="Unassembled WGS sequence"/>
</dbReference>
<evidence type="ECO:0000256" key="1">
    <source>
        <dbReference type="SAM" id="MobiDB-lite"/>
    </source>
</evidence>
<feature type="region of interest" description="Disordered" evidence="1">
    <location>
        <begin position="95"/>
        <end position="118"/>
    </location>
</feature>
<name>Q2H7Q9_CHAGB</name>
<dbReference type="EMBL" id="CH408031">
    <property type="protein sequence ID" value="EAQ88687.1"/>
    <property type="molecule type" value="Genomic_DNA"/>
</dbReference>
<sequence length="118" mass="12836">MPAYGVQNRVFTNPLASYSRLLQVCTSGATATSERLRVPLLTGSAKVAFDLSLTGVHRVSASRWPALLRYFLTPVVVASKNDELSMRVVHWRRHGAPRNGLENRESGPVPSSEAGDCA</sequence>
<dbReference type="RefSeq" id="XP_001221401.1">
    <property type="nucleotide sequence ID" value="XM_001221400.1"/>
</dbReference>
<evidence type="ECO:0000313" key="3">
    <source>
        <dbReference type="Proteomes" id="UP000001056"/>
    </source>
</evidence>
<protein>
    <submittedName>
        <fullName evidence="2">Uncharacterized protein</fullName>
    </submittedName>
</protein>